<dbReference type="NCBIfam" id="NF041023">
    <property type="entry name" value="PP0621_fam"/>
    <property type="match status" value="1"/>
</dbReference>
<proteinExistence type="predicted"/>
<keyword evidence="2" id="KW-1185">Reference proteome</keyword>
<accession>A0A849P4J0</accession>
<sequence>MKFLIVLAVILGLIFFFRHSRKKATVHSHPSKSKSTTTISMVQCAYCGIHLPENEAISQGNHHWCSKEHLQLGYKPR</sequence>
<evidence type="ECO:0000313" key="2">
    <source>
        <dbReference type="Proteomes" id="UP000537862"/>
    </source>
</evidence>
<reference evidence="1 2" key="1">
    <citation type="submission" date="2020-05" db="EMBL/GenBank/DDBJ databases">
        <authorList>
            <person name="Niu N."/>
        </authorList>
    </citation>
    <scope>NUCLEOTIDE SEQUENCE [LARGE SCALE GENOMIC DNA]</scope>
    <source>
        <strain evidence="1 2">3340-03</strain>
    </source>
</reference>
<evidence type="ECO:0000313" key="1">
    <source>
        <dbReference type="EMBL" id="NOL50943.1"/>
    </source>
</evidence>
<evidence type="ECO:0008006" key="3">
    <source>
        <dbReference type="Google" id="ProtNLM"/>
    </source>
</evidence>
<dbReference type="InterPro" id="IPR049708">
    <property type="entry name" value="PP0621-like"/>
</dbReference>
<dbReference type="EMBL" id="JABGBN010000001">
    <property type="protein sequence ID" value="NOL50943.1"/>
    <property type="molecule type" value="Genomic_DNA"/>
</dbReference>
<organism evidence="1 2">
    <name type="scientific">Pelistega suis</name>
    <dbReference type="NCBI Taxonomy" id="1631957"/>
    <lineage>
        <taxon>Bacteria</taxon>
        <taxon>Pseudomonadati</taxon>
        <taxon>Pseudomonadota</taxon>
        <taxon>Betaproteobacteria</taxon>
        <taxon>Burkholderiales</taxon>
        <taxon>Alcaligenaceae</taxon>
        <taxon>Pelistega</taxon>
    </lineage>
</organism>
<dbReference type="Proteomes" id="UP000537862">
    <property type="component" value="Unassembled WGS sequence"/>
</dbReference>
<protein>
    <recommendedName>
        <fullName evidence="3">Preprotein translocase subunit YajC</fullName>
    </recommendedName>
</protein>
<gene>
    <name evidence="1" type="ORF">HKX39_01960</name>
</gene>
<dbReference type="AlphaFoldDB" id="A0A849P4J0"/>
<comment type="caution">
    <text evidence="1">The sequence shown here is derived from an EMBL/GenBank/DDBJ whole genome shotgun (WGS) entry which is preliminary data.</text>
</comment>
<name>A0A849P4J0_9BURK</name>
<dbReference type="RefSeq" id="WP_171679623.1">
    <property type="nucleotide sequence ID" value="NZ_JABGBN010000001.1"/>
</dbReference>